<feature type="compositionally biased region" description="Polar residues" evidence="1">
    <location>
        <begin position="220"/>
        <end position="235"/>
    </location>
</feature>
<feature type="compositionally biased region" description="Acidic residues" evidence="1">
    <location>
        <begin position="307"/>
        <end position="317"/>
    </location>
</feature>
<reference evidence="2" key="1">
    <citation type="journal article" date="2021" name="IMA Fungus">
        <title>Genomic characterization of three marine fungi, including Emericellopsis atlantica sp. nov. with signatures of a generalist lifestyle and marine biomass degradation.</title>
        <authorList>
            <person name="Hagestad O.C."/>
            <person name="Hou L."/>
            <person name="Andersen J.H."/>
            <person name="Hansen E.H."/>
            <person name="Altermark B."/>
            <person name="Li C."/>
            <person name="Kuhnert E."/>
            <person name="Cox R.J."/>
            <person name="Crous P.W."/>
            <person name="Spatafora J.W."/>
            <person name="Lail K."/>
            <person name="Amirebrahimi M."/>
            <person name="Lipzen A."/>
            <person name="Pangilinan J."/>
            <person name="Andreopoulos W."/>
            <person name="Hayes R.D."/>
            <person name="Ng V."/>
            <person name="Grigoriev I.V."/>
            <person name="Jackson S.A."/>
            <person name="Sutton T.D.S."/>
            <person name="Dobson A.D.W."/>
            <person name="Rama T."/>
        </authorList>
    </citation>
    <scope>NUCLEOTIDE SEQUENCE</scope>
    <source>
        <strain evidence="2">TRa3180A</strain>
    </source>
</reference>
<comment type="caution">
    <text evidence="2">The sequence shown here is derived from an EMBL/GenBank/DDBJ whole genome shotgun (WGS) entry which is preliminary data.</text>
</comment>
<feature type="region of interest" description="Disordered" evidence="1">
    <location>
        <begin position="184"/>
        <end position="235"/>
    </location>
</feature>
<dbReference type="Proteomes" id="UP000887226">
    <property type="component" value="Unassembled WGS sequence"/>
</dbReference>
<feature type="region of interest" description="Disordered" evidence="1">
    <location>
        <begin position="131"/>
        <end position="167"/>
    </location>
</feature>
<proteinExistence type="predicted"/>
<dbReference type="EMBL" id="MU254397">
    <property type="protein sequence ID" value="KAG9240595.1"/>
    <property type="molecule type" value="Genomic_DNA"/>
</dbReference>
<accession>A0A9P7YVM8</accession>
<feature type="region of interest" description="Disordered" evidence="1">
    <location>
        <begin position="270"/>
        <end position="341"/>
    </location>
</feature>
<evidence type="ECO:0000256" key="1">
    <source>
        <dbReference type="SAM" id="MobiDB-lite"/>
    </source>
</evidence>
<keyword evidence="3" id="KW-1185">Reference proteome</keyword>
<organism evidence="2 3">
    <name type="scientific">Calycina marina</name>
    <dbReference type="NCBI Taxonomy" id="1763456"/>
    <lineage>
        <taxon>Eukaryota</taxon>
        <taxon>Fungi</taxon>
        <taxon>Dikarya</taxon>
        <taxon>Ascomycota</taxon>
        <taxon>Pezizomycotina</taxon>
        <taxon>Leotiomycetes</taxon>
        <taxon>Helotiales</taxon>
        <taxon>Pezizellaceae</taxon>
        <taxon>Calycina</taxon>
    </lineage>
</organism>
<feature type="compositionally biased region" description="Basic and acidic residues" evidence="1">
    <location>
        <begin position="270"/>
        <end position="280"/>
    </location>
</feature>
<protein>
    <submittedName>
        <fullName evidence="2">Uncharacterized protein</fullName>
    </submittedName>
</protein>
<name>A0A9P7YVM8_9HELO</name>
<gene>
    <name evidence="2" type="ORF">BJ878DRAFT_570902</name>
</gene>
<sequence length="424" mass="46772">MDKNIQAAPLVTSDQTKILTIPQCRKFSNDTRHKVRRRVIDARVISDNEGPQPFSLSGIDSFGDSEHHTDLQLVISPHSNGGDDQGHITQDGKRFFALCERIQKGTETMLTAYGGDLLESGVEYEQEELANEEGLMERCGGKRNGRGKNIGGKNSKKGKRGSKNVPNVFEANQIIQEEAERSIHPPLPAPTHHHGGGQHENGGGRKKKGSKSDELHSKRQGSTGSKFQPGTRSMTGSGIAYVLTHDESEPLSETYTADMSYEHDDDYHGDCVIDSRKGDAAQRQATPAELNPNLPRSTIEKDHALTDDDDDEDDDDNLDHYDDGLGEAYNKEDDSDSPQEEVNTHGEMIKIQMIQATLAADTAIWMMQILTCDKSFTATKTGTASTIMAIWMPPIHKIQTKRAKVIVIVLPRELITMASTSILR</sequence>
<evidence type="ECO:0000313" key="2">
    <source>
        <dbReference type="EMBL" id="KAG9240595.1"/>
    </source>
</evidence>
<dbReference type="AlphaFoldDB" id="A0A9P7YVM8"/>
<evidence type="ECO:0000313" key="3">
    <source>
        <dbReference type="Proteomes" id="UP000887226"/>
    </source>
</evidence>